<accession>W6MS60</accession>
<dbReference type="STRING" id="1382522.W6MS60"/>
<dbReference type="OrthoDB" id="192611at2759"/>
<keyword evidence="4 6" id="KW-0732">Signal</keyword>
<keyword evidence="3" id="KW-0337">GPI-anchor biosynthesis</keyword>
<dbReference type="PANTHER" id="PTHR48067">
    <property type="entry name" value="GPI-ANCHOR TRANSAMIDASE"/>
    <property type="match status" value="1"/>
</dbReference>
<dbReference type="PIRSF" id="PIRSF500138">
    <property type="entry name" value="GPI8"/>
    <property type="match status" value="1"/>
</dbReference>
<dbReference type="PROSITE" id="PS51257">
    <property type="entry name" value="PROKAR_LIPOPROTEIN"/>
    <property type="match status" value="1"/>
</dbReference>
<dbReference type="UniPathway" id="UPA00196"/>
<dbReference type="GO" id="GO:0016255">
    <property type="term" value="P:attachment of GPI anchor to protein"/>
    <property type="evidence" value="ECO:0007669"/>
    <property type="project" value="EnsemblFungi"/>
</dbReference>
<dbReference type="GO" id="GO:0003923">
    <property type="term" value="F:GPI-anchor transamidase activity"/>
    <property type="evidence" value="ECO:0007669"/>
    <property type="project" value="EnsemblFungi"/>
</dbReference>
<dbReference type="PIRSF" id="PIRSF019663">
    <property type="entry name" value="Legumain"/>
    <property type="match status" value="1"/>
</dbReference>
<dbReference type="GO" id="GO:0006508">
    <property type="term" value="P:proteolysis"/>
    <property type="evidence" value="ECO:0007669"/>
    <property type="project" value="InterPro"/>
</dbReference>
<dbReference type="RefSeq" id="XP_022461226.1">
    <property type="nucleotide sequence ID" value="XM_022600401.1"/>
</dbReference>
<dbReference type="AlphaFoldDB" id="W6MS60"/>
<dbReference type="Pfam" id="PF01650">
    <property type="entry name" value="Peptidase_C13"/>
    <property type="match status" value="1"/>
</dbReference>
<organism evidence="7 8">
    <name type="scientific">Kuraishia capsulata CBS 1993</name>
    <dbReference type="NCBI Taxonomy" id="1382522"/>
    <lineage>
        <taxon>Eukaryota</taxon>
        <taxon>Fungi</taxon>
        <taxon>Dikarya</taxon>
        <taxon>Ascomycota</taxon>
        <taxon>Saccharomycotina</taxon>
        <taxon>Pichiomycetes</taxon>
        <taxon>Pichiales</taxon>
        <taxon>Pichiaceae</taxon>
        <taxon>Kuraishia</taxon>
    </lineage>
</organism>
<dbReference type="GeneID" id="34522614"/>
<evidence type="ECO:0000313" key="8">
    <source>
        <dbReference type="Proteomes" id="UP000019384"/>
    </source>
</evidence>
<dbReference type="EMBL" id="HG793130">
    <property type="protein sequence ID" value="CDK29238.1"/>
    <property type="molecule type" value="Genomic_DNA"/>
</dbReference>
<feature type="chain" id="PRO_5028444357" description="GPI-anchor transamidase" evidence="6">
    <location>
        <begin position="19"/>
        <end position="383"/>
    </location>
</feature>
<evidence type="ECO:0000256" key="1">
    <source>
        <dbReference type="ARBA" id="ARBA00004687"/>
    </source>
</evidence>
<reference evidence="7" key="2">
    <citation type="submission" date="2014-02" db="EMBL/GenBank/DDBJ databases">
        <title>Complete DNA sequence of /Kuraishia capsulata/ illustrates novel genomic features among budding yeasts (/Saccharomycotina/).</title>
        <authorList>
            <person name="Morales L."/>
            <person name="Noel B."/>
            <person name="Porcel B."/>
            <person name="Marcet-Houben M."/>
            <person name="Hullo M-F."/>
            <person name="Sacerdot C."/>
            <person name="Tekaia F."/>
            <person name="Leh-Louis V."/>
            <person name="Despons L."/>
            <person name="Khanna V."/>
            <person name="Aury J-M."/>
            <person name="Barbe V."/>
            <person name="Couloux A."/>
            <person name="Labadie K."/>
            <person name="Pelletier E."/>
            <person name="Souciet J-L."/>
            <person name="Boekhout T."/>
            <person name="Gabaldon T."/>
            <person name="Wincker P."/>
            <person name="Dujon B."/>
        </authorList>
    </citation>
    <scope>NUCLEOTIDE SEQUENCE</scope>
    <source>
        <strain evidence="7">CBS 1993</strain>
    </source>
</reference>
<dbReference type="InterPro" id="IPR028361">
    <property type="entry name" value="GPI_transamidase"/>
</dbReference>
<dbReference type="HOGENOM" id="CLU_044656_1_0_1"/>
<sequence length="383" mass="43597">MRIRIFWVLSVLCACCAALESATGGSDNEESRHTNNWAVLVSTSRFWFNYRHMANVLSMYRTVKRLGIPDSQIILMLSDDVACNPRNAFPGSVFNNADRAIDLYGDNIEVDYRGYEVTVENFLRLLTDRWGPEHPRSKRLLTDERSNIFIYMTGHGGDEFLKFQDSEEISAFDIADAFEQMAEKHRYNEIFFMIDTCQANTMYSKFYSPNILAVGSSELHESSYSHHSDTEIGVAVIDRFTYYNLEFLEGIEKDSQKTLQDLIDSYTFEDIHSNAGVRTDLFGRNLSDVLITDFFGNVQKVVVDNVEDDILYFTNNDETVKKPRPNTNFPSPKKNITRINTDIGTSLKSIQVGKTDSKAAAASLKAVLASAAFLSVLTYFWKF</sequence>
<evidence type="ECO:0000256" key="3">
    <source>
        <dbReference type="ARBA" id="ARBA00022502"/>
    </source>
</evidence>
<evidence type="ECO:0000256" key="2">
    <source>
        <dbReference type="ARBA" id="ARBA00009941"/>
    </source>
</evidence>
<proteinExistence type="inferred from homology"/>
<comment type="similarity">
    <text evidence="2">Belongs to the peptidase C13 family.</text>
</comment>
<keyword evidence="8" id="KW-1185">Reference proteome</keyword>
<feature type="active site" description="Nucleophile" evidence="5">
    <location>
        <position position="197"/>
    </location>
</feature>
<name>W6MS60_9ASCO</name>
<dbReference type="GO" id="GO:0042765">
    <property type="term" value="C:GPI-anchor transamidase complex"/>
    <property type="evidence" value="ECO:0007669"/>
    <property type="project" value="EnsemblFungi"/>
</dbReference>
<dbReference type="Proteomes" id="UP000019384">
    <property type="component" value="Unassembled WGS sequence"/>
</dbReference>
<evidence type="ECO:0000256" key="5">
    <source>
        <dbReference type="PIRSR" id="PIRSR019663-1"/>
    </source>
</evidence>
<dbReference type="Gene3D" id="3.40.50.1460">
    <property type="match status" value="1"/>
</dbReference>
<dbReference type="InterPro" id="IPR001096">
    <property type="entry name" value="Peptidase_C13"/>
</dbReference>
<dbReference type="FunFam" id="3.40.50.1460:FF:000003">
    <property type="entry name" value="GPI-anchor transamidase"/>
    <property type="match status" value="1"/>
</dbReference>
<feature type="signal peptide" evidence="6">
    <location>
        <begin position="1"/>
        <end position="18"/>
    </location>
</feature>
<feature type="active site" evidence="5">
    <location>
        <position position="155"/>
    </location>
</feature>
<reference evidence="7" key="1">
    <citation type="submission" date="2013-12" db="EMBL/GenBank/DDBJ databases">
        <authorList>
            <person name="Genoscope - CEA"/>
        </authorList>
    </citation>
    <scope>NUCLEOTIDE SEQUENCE</scope>
    <source>
        <strain evidence="7">CBS 1993</strain>
    </source>
</reference>
<evidence type="ECO:0000256" key="6">
    <source>
        <dbReference type="SAM" id="SignalP"/>
    </source>
</evidence>
<dbReference type="GO" id="GO:0006506">
    <property type="term" value="P:GPI anchor biosynthetic process"/>
    <property type="evidence" value="ECO:0007669"/>
    <property type="project" value="UniProtKB-UniPathway"/>
</dbReference>
<evidence type="ECO:0000256" key="4">
    <source>
        <dbReference type="ARBA" id="ARBA00022729"/>
    </source>
</evidence>
<evidence type="ECO:0000313" key="7">
    <source>
        <dbReference type="EMBL" id="CDK29238.1"/>
    </source>
</evidence>
<gene>
    <name evidence="7" type="ORF">KUCA_T00005226001</name>
</gene>
<dbReference type="PRINTS" id="PR00776">
    <property type="entry name" value="HEMOGLOBNASE"/>
</dbReference>
<dbReference type="PANTHER" id="PTHR48067:SF1">
    <property type="entry name" value="GPI-ANCHOR TRANSAMIDASE"/>
    <property type="match status" value="1"/>
</dbReference>
<evidence type="ECO:0008006" key="9">
    <source>
        <dbReference type="Google" id="ProtNLM"/>
    </source>
</evidence>
<comment type="pathway">
    <text evidence="1">Glycolipid biosynthesis; glycosylphosphatidylinositol-anchor biosynthesis.</text>
</comment>
<protein>
    <recommendedName>
        <fullName evidence="9">GPI-anchor transamidase</fullName>
    </recommendedName>
</protein>